<dbReference type="RefSeq" id="WP_348717738.1">
    <property type="nucleotide sequence ID" value="NZ_CAXJIO010000013.1"/>
</dbReference>
<reference evidence="2 3" key="1">
    <citation type="submission" date="2024-05" db="EMBL/GenBank/DDBJ databases">
        <authorList>
            <person name="Duchaud E."/>
        </authorList>
    </citation>
    <scope>NUCLEOTIDE SEQUENCE [LARGE SCALE GENOMIC DNA]</scope>
    <source>
        <strain evidence="2">Ena-SAMPLE-TAB-13-05-2024-13:56:06:370-140308</strain>
    </source>
</reference>
<name>A0ABM9PD32_9FLAO</name>
<dbReference type="EMBL" id="CAXJIO010000013">
    <property type="protein sequence ID" value="CAL2103534.1"/>
    <property type="molecule type" value="Genomic_DNA"/>
</dbReference>
<protein>
    <submittedName>
        <fullName evidence="2">Uncharacterized protein</fullName>
    </submittedName>
</protein>
<evidence type="ECO:0000256" key="1">
    <source>
        <dbReference type="SAM" id="SignalP"/>
    </source>
</evidence>
<proteinExistence type="predicted"/>
<keyword evidence="1" id="KW-0732">Signal</keyword>
<organism evidence="2 3">
    <name type="scientific">Tenacibaculum polynesiense</name>
    <dbReference type="NCBI Taxonomy" id="3137857"/>
    <lineage>
        <taxon>Bacteria</taxon>
        <taxon>Pseudomonadati</taxon>
        <taxon>Bacteroidota</taxon>
        <taxon>Flavobacteriia</taxon>
        <taxon>Flavobacteriales</taxon>
        <taxon>Flavobacteriaceae</taxon>
        <taxon>Tenacibaculum</taxon>
    </lineage>
</organism>
<sequence>MKNKLMLFLYLYVLGAGMAFAQDIELFRFTNANVVDGNEMVLYHNTSNNSIKLLKKSSSNLNEKDGYLQSFILKRLERGNVLIASAKQKNHFLKFSNTSSDVVFSTIENFNELDNYTWRIQFAGQGKILISPLSNLNKGLVQKEGNIIKLEEFKDGNNQELTTGKIVGDQYRFTMEKIANVL</sequence>
<accession>A0ABM9PD32</accession>
<feature type="chain" id="PRO_5047083047" evidence="1">
    <location>
        <begin position="22"/>
        <end position="182"/>
    </location>
</feature>
<evidence type="ECO:0000313" key="2">
    <source>
        <dbReference type="EMBL" id="CAL2103534.1"/>
    </source>
</evidence>
<keyword evidence="3" id="KW-1185">Reference proteome</keyword>
<gene>
    <name evidence="2" type="ORF">T190423A01A_40127</name>
</gene>
<comment type="caution">
    <text evidence="2">The sequence shown here is derived from an EMBL/GenBank/DDBJ whole genome shotgun (WGS) entry which is preliminary data.</text>
</comment>
<feature type="signal peptide" evidence="1">
    <location>
        <begin position="1"/>
        <end position="21"/>
    </location>
</feature>
<dbReference type="Proteomes" id="UP001497527">
    <property type="component" value="Unassembled WGS sequence"/>
</dbReference>
<evidence type="ECO:0000313" key="3">
    <source>
        <dbReference type="Proteomes" id="UP001497527"/>
    </source>
</evidence>